<dbReference type="EMBL" id="JACHVA010000049">
    <property type="protein sequence ID" value="MBC2601237.1"/>
    <property type="molecule type" value="Genomic_DNA"/>
</dbReference>
<evidence type="ECO:0000313" key="7">
    <source>
        <dbReference type="Proteomes" id="UP000525652"/>
    </source>
</evidence>
<evidence type="ECO:0000313" key="6">
    <source>
        <dbReference type="EMBL" id="MBC2601237.1"/>
    </source>
</evidence>
<comment type="caution">
    <text evidence="6">The sequence shown here is derived from an EMBL/GenBank/DDBJ whole genome shotgun (WGS) entry which is preliminary data.</text>
</comment>
<keyword evidence="3" id="KW-0540">Nuclease</keyword>
<dbReference type="GO" id="GO:0000166">
    <property type="term" value="F:nucleotide binding"/>
    <property type="evidence" value="ECO:0007669"/>
    <property type="project" value="UniProtKB-KW"/>
</dbReference>
<keyword evidence="5" id="KW-0378">Hydrolase</keyword>
<dbReference type="GO" id="GO:0016787">
    <property type="term" value="F:hydrolase activity"/>
    <property type="evidence" value="ECO:0007669"/>
    <property type="project" value="UniProtKB-KW"/>
</dbReference>
<keyword evidence="4" id="KW-0547">Nucleotide-binding</keyword>
<dbReference type="Pfam" id="PF01934">
    <property type="entry name" value="HepT-like"/>
    <property type="match status" value="1"/>
</dbReference>
<keyword evidence="2" id="KW-1277">Toxin-antitoxin system</keyword>
<evidence type="ECO:0000256" key="4">
    <source>
        <dbReference type="ARBA" id="ARBA00022741"/>
    </source>
</evidence>
<gene>
    <name evidence="6" type="ORF">H5P30_05550</name>
</gene>
<keyword evidence="1" id="KW-0597">Phosphoprotein</keyword>
<proteinExistence type="predicted"/>
<dbReference type="GO" id="GO:0110001">
    <property type="term" value="C:toxin-antitoxin complex"/>
    <property type="evidence" value="ECO:0007669"/>
    <property type="project" value="InterPro"/>
</dbReference>
<keyword evidence="7" id="KW-1185">Reference proteome</keyword>
<reference evidence="6 7" key="1">
    <citation type="submission" date="2020-07" db="EMBL/GenBank/DDBJ databases">
        <authorList>
            <person name="Feng X."/>
        </authorList>
    </citation>
    <scope>NUCLEOTIDE SEQUENCE [LARGE SCALE GENOMIC DNA]</scope>
    <source>
        <strain evidence="6 7">JCM14086</strain>
    </source>
</reference>
<protein>
    <submittedName>
        <fullName evidence="6">DUF86 domain-containing protein</fullName>
    </submittedName>
</protein>
<evidence type="ECO:0000256" key="2">
    <source>
        <dbReference type="ARBA" id="ARBA00022649"/>
    </source>
</evidence>
<evidence type="ECO:0000256" key="5">
    <source>
        <dbReference type="ARBA" id="ARBA00022801"/>
    </source>
</evidence>
<dbReference type="AlphaFoldDB" id="A0A7X1E544"/>
<dbReference type="RefSeq" id="WP_185691959.1">
    <property type="nucleotide sequence ID" value="NZ_JACHVA010000049.1"/>
</dbReference>
<dbReference type="InterPro" id="IPR051813">
    <property type="entry name" value="HepT_RNase_toxin"/>
</dbReference>
<dbReference type="PANTHER" id="PTHR34139:SF1">
    <property type="entry name" value="RNASE MJ1380-RELATED"/>
    <property type="match status" value="1"/>
</dbReference>
<dbReference type="PANTHER" id="PTHR34139">
    <property type="entry name" value="UPF0331 PROTEIN MJ0127"/>
    <property type="match status" value="1"/>
</dbReference>
<dbReference type="InterPro" id="IPR008201">
    <property type="entry name" value="HepT-like"/>
</dbReference>
<dbReference type="Proteomes" id="UP000525652">
    <property type="component" value="Unassembled WGS sequence"/>
</dbReference>
<dbReference type="GO" id="GO:0004540">
    <property type="term" value="F:RNA nuclease activity"/>
    <property type="evidence" value="ECO:0007669"/>
    <property type="project" value="InterPro"/>
</dbReference>
<evidence type="ECO:0000256" key="3">
    <source>
        <dbReference type="ARBA" id="ARBA00022722"/>
    </source>
</evidence>
<sequence length="106" mass="12414">MREKLLEDIRRACEELALFLEEKVPSDLEQDRGLQLIVEREFEIIGEAMNRLQRADEAAFAKITHGHRIIGTRNILAHGYDIIDHRILWDAFHQDLPKLLEDLKSL</sequence>
<name>A0A7X1E544_9BACT</name>
<organism evidence="6 7">
    <name type="scientific">Puniceicoccus vermicola</name>
    <dbReference type="NCBI Taxonomy" id="388746"/>
    <lineage>
        <taxon>Bacteria</taxon>
        <taxon>Pseudomonadati</taxon>
        <taxon>Verrucomicrobiota</taxon>
        <taxon>Opitutia</taxon>
        <taxon>Puniceicoccales</taxon>
        <taxon>Puniceicoccaceae</taxon>
        <taxon>Puniceicoccus</taxon>
    </lineage>
</organism>
<accession>A0A7X1E544</accession>
<evidence type="ECO:0000256" key="1">
    <source>
        <dbReference type="ARBA" id="ARBA00022553"/>
    </source>
</evidence>